<dbReference type="CDD" id="cd01948">
    <property type="entry name" value="EAL"/>
    <property type="match status" value="1"/>
</dbReference>
<evidence type="ECO:0000259" key="5">
    <source>
        <dbReference type="PROSITE" id="PS50887"/>
    </source>
</evidence>
<dbReference type="EMBL" id="UGOD01000001">
    <property type="protein sequence ID" value="STX52449.1"/>
    <property type="molecule type" value="Genomic_DNA"/>
</dbReference>
<dbReference type="RefSeq" id="WP_115332010.1">
    <property type="nucleotide sequence ID" value="NZ_CAAAHP010000006.1"/>
</dbReference>
<dbReference type="SUPFAM" id="SSF141868">
    <property type="entry name" value="EAL domain-like"/>
    <property type="match status" value="1"/>
</dbReference>
<sequence>MFKIQNNKILLVDDNQSIHEDFYKILKVKNEKADAFQETFNNLFNPTDIPETQETQTQAITLHSAFQGQEALQLVKKAMEIDEPYALAFVDIRMPPGWDGVLTIKKIWEVDPNIQMVICSAHSDYSLEEISKILDGQDNLLILKKPFDVIEVRQLTSALLKKWALKSEVALQIKNLEQAVAERTTELQNVNSNLDKNLTLTRATIESTQEGILALDQNENILIYNQNFLDLWNIPVEVMNEASSLEVLKKLASQVENSSDCLTMILNLCKQPKTESVKELKLYTGQVFELYSHYFSHGLEGDTPGVVLSFRDITENKQLQDELLHLATHDALTGLPNRIILMDRLEQAISYAKRSNLLVGIFILDLDNFKQVNDTLGHKAGDELLNLVAIRMKNCFRESDTITRFGGDEFVIILTGQINFDNFTVIAESLQGIFNTPFSVQGNQVKVTGSIGISVYPLDGEIPDDLLKNADTALYHAKDTGRDNFKFYTSELNYNLIKRVELESALQKAIENEEFVLFYQPLFSVASNKIIGVEALLRWNHPTLGMLAPNSFLATAEKTGLIIPIGNWVLNTACAQTKKWQETIFSDLSVAVNISGSQILRSDFIHIVKRALQASGLEPRYLELEITEHVILENSIDVFNTMKILRDMGIKIAMDDFGVGYSNLNYVKFFPFDKIKIDKSFIQDITTNIYDKNIIEAIINMTKSMGLQILAEGVETKEQLEFLRAHHSNQIQGYYISHPLQPSAVSDFLKNFKFN</sequence>
<evidence type="ECO:0000259" key="4">
    <source>
        <dbReference type="PROSITE" id="PS50883"/>
    </source>
</evidence>
<dbReference type="PROSITE" id="PS50887">
    <property type="entry name" value="GGDEF"/>
    <property type="match status" value="1"/>
</dbReference>
<name>A0A378JQJ4_9GAMM</name>
<dbReference type="InterPro" id="IPR043128">
    <property type="entry name" value="Rev_trsase/Diguanyl_cyclase"/>
</dbReference>
<dbReference type="SMART" id="SM00267">
    <property type="entry name" value="GGDEF"/>
    <property type="match status" value="1"/>
</dbReference>
<dbReference type="InterPro" id="IPR011006">
    <property type="entry name" value="CheY-like_superfamily"/>
</dbReference>
<dbReference type="InterPro" id="IPR000160">
    <property type="entry name" value="GGDEF_dom"/>
</dbReference>
<dbReference type="FunFam" id="3.30.70.270:FF:000001">
    <property type="entry name" value="Diguanylate cyclase domain protein"/>
    <property type="match status" value="1"/>
</dbReference>
<feature type="domain" description="EAL" evidence="4">
    <location>
        <begin position="499"/>
        <end position="753"/>
    </location>
</feature>
<dbReference type="SUPFAM" id="SSF52172">
    <property type="entry name" value="CheY-like"/>
    <property type="match status" value="1"/>
</dbReference>
<dbReference type="Gene3D" id="3.30.70.270">
    <property type="match status" value="1"/>
</dbReference>
<evidence type="ECO:0000256" key="2">
    <source>
        <dbReference type="PROSITE-ProRule" id="PRU00169"/>
    </source>
</evidence>
<evidence type="ECO:0000313" key="7">
    <source>
        <dbReference type="Proteomes" id="UP000254794"/>
    </source>
</evidence>
<dbReference type="CDD" id="cd01949">
    <property type="entry name" value="GGDEF"/>
    <property type="match status" value="1"/>
</dbReference>
<gene>
    <name evidence="6" type="primary">cph2_2</name>
    <name evidence="6" type="ORF">NCTC13316_02562</name>
</gene>
<dbReference type="SUPFAM" id="SSF55073">
    <property type="entry name" value="Nucleotide cyclase"/>
    <property type="match status" value="1"/>
</dbReference>
<dbReference type="Proteomes" id="UP000254794">
    <property type="component" value="Unassembled WGS sequence"/>
</dbReference>
<accession>A0A378JQJ4</accession>
<evidence type="ECO:0000313" key="6">
    <source>
        <dbReference type="EMBL" id="STX52449.1"/>
    </source>
</evidence>
<dbReference type="AlphaFoldDB" id="A0A378JQJ4"/>
<dbReference type="GO" id="GO:0000160">
    <property type="term" value="P:phosphorelay signal transduction system"/>
    <property type="evidence" value="ECO:0007669"/>
    <property type="project" value="InterPro"/>
</dbReference>
<dbReference type="PANTHER" id="PTHR44757:SF2">
    <property type="entry name" value="BIOFILM ARCHITECTURE MAINTENANCE PROTEIN MBAA"/>
    <property type="match status" value="1"/>
</dbReference>
<dbReference type="InterPro" id="IPR001633">
    <property type="entry name" value="EAL_dom"/>
</dbReference>
<dbReference type="InterPro" id="IPR029787">
    <property type="entry name" value="Nucleotide_cyclase"/>
</dbReference>
<dbReference type="GO" id="GO:0003824">
    <property type="term" value="F:catalytic activity"/>
    <property type="evidence" value="ECO:0007669"/>
    <property type="project" value="UniProtKB-ARBA"/>
</dbReference>
<dbReference type="NCBIfam" id="TIGR00254">
    <property type="entry name" value="GGDEF"/>
    <property type="match status" value="1"/>
</dbReference>
<dbReference type="InterPro" id="IPR001789">
    <property type="entry name" value="Sig_transdc_resp-reg_receiver"/>
</dbReference>
<dbReference type="SMART" id="SM00052">
    <property type="entry name" value="EAL"/>
    <property type="match status" value="1"/>
</dbReference>
<dbReference type="Gene3D" id="3.40.50.2300">
    <property type="match status" value="1"/>
</dbReference>
<dbReference type="Gene3D" id="3.30.450.20">
    <property type="entry name" value="PAS domain"/>
    <property type="match status" value="1"/>
</dbReference>
<keyword evidence="7" id="KW-1185">Reference proteome</keyword>
<comment type="cofactor">
    <cofactor evidence="1">
        <name>Mg(2+)</name>
        <dbReference type="ChEBI" id="CHEBI:18420"/>
    </cofactor>
</comment>
<proteinExistence type="predicted"/>
<protein>
    <submittedName>
        <fullName evidence="6">Regulatory protein (GGDEF and EAL domains)</fullName>
    </submittedName>
</protein>
<evidence type="ECO:0000256" key="1">
    <source>
        <dbReference type="ARBA" id="ARBA00001946"/>
    </source>
</evidence>
<dbReference type="Gene3D" id="3.20.20.450">
    <property type="entry name" value="EAL domain"/>
    <property type="match status" value="1"/>
</dbReference>
<reference evidence="6 7" key="1">
    <citation type="submission" date="2018-06" db="EMBL/GenBank/DDBJ databases">
        <authorList>
            <consortium name="Pathogen Informatics"/>
            <person name="Doyle S."/>
        </authorList>
    </citation>
    <scope>NUCLEOTIDE SEQUENCE [LARGE SCALE GENOMIC DNA]</scope>
    <source>
        <strain evidence="6 7">NCTC13316</strain>
    </source>
</reference>
<dbReference type="InterPro" id="IPR052155">
    <property type="entry name" value="Biofilm_reg_signaling"/>
</dbReference>
<dbReference type="InterPro" id="IPR035919">
    <property type="entry name" value="EAL_sf"/>
</dbReference>
<keyword evidence="2" id="KW-0597">Phosphoprotein</keyword>
<dbReference type="OrthoDB" id="9804951at2"/>
<dbReference type="InterPro" id="IPR035965">
    <property type="entry name" value="PAS-like_dom_sf"/>
</dbReference>
<feature type="modified residue" description="4-aspartylphosphate" evidence="2">
    <location>
        <position position="91"/>
    </location>
</feature>
<dbReference type="PANTHER" id="PTHR44757">
    <property type="entry name" value="DIGUANYLATE CYCLASE DGCP"/>
    <property type="match status" value="1"/>
</dbReference>
<dbReference type="PROSITE" id="PS50883">
    <property type="entry name" value="EAL"/>
    <property type="match status" value="1"/>
</dbReference>
<dbReference type="PROSITE" id="PS50110">
    <property type="entry name" value="RESPONSE_REGULATORY"/>
    <property type="match status" value="1"/>
</dbReference>
<feature type="domain" description="GGDEF" evidence="5">
    <location>
        <begin position="357"/>
        <end position="490"/>
    </location>
</feature>
<dbReference type="SUPFAM" id="SSF55785">
    <property type="entry name" value="PYP-like sensor domain (PAS domain)"/>
    <property type="match status" value="1"/>
</dbReference>
<organism evidence="6 7">
    <name type="scientific">Legionella busanensis</name>
    <dbReference type="NCBI Taxonomy" id="190655"/>
    <lineage>
        <taxon>Bacteria</taxon>
        <taxon>Pseudomonadati</taxon>
        <taxon>Pseudomonadota</taxon>
        <taxon>Gammaproteobacteria</taxon>
        <taxon>Legionellales</taxon>
        <taxon>Legionellaceae</taxon>
        <taxon>Legionella</taxon>
    </lineage>
</organism>
<feature type="domain" description="Response regulatory" evidence="3">
    <location>
        <begin position="8"/>
        <end position="160"/>
    </location>
</feature>
<dbReference type="Pfam" id="PF12860">
    <property type="entry name" value="PAS_7"/>
    <property type="match status" value="1"/>
</dbReference>
<dbReference type="Pfam" id="PF00563">
    <property type="entry name" value="EAL"/>
    <property type="match status" value="1"/>
</dbReference>
<dbReference type="Pfam" id="PF00990">
    <property type="entry name" value="GGDEF"/>
    <property type="match status" value="1"/>
</dbReference>
<evidence type="ECO:0000259" key="3">
    <source>
        <dbReference type="PROSITE" id="PS50110"/>
    </source>
</evidence>